<dbReference type="EMBL" id="AXCJ01000005">
    <property type="protein sequence ID" value="ETO91326.1"/>
    <property type="molecule type" value="Genomic_DNA"/>
</dbReference>
<dbReference type="AlphaFoldDB" id="W2UYY0"/>
<comment type="caution">
    <text evidence="1">The sequence shown here is derived from an EMBL/GenBank/DDBJ whole genome shotgun (WGS) entry which is preliminary data.</text>
</comment>
<protein>
    <submittedName>
        <fullName evidence="1">Uncharacterized protein</fullName>
    </submittedName>
</protein>
<name>W2UYY0_9RICK</name>
<accession>W2UYY0</accession>
<keyword evidence="2" id="KW-1185">Reference proteome</keyword>
<evidence type="ECO:0000313" key="2">
    <source>
        <dbReference type="Proteomes" id="UP000018951"/>
    </source>
</evidence>
<reference evidence="1 2" key="1">
    <citation type="journal article" date="2013" name="PLoS ONE">
        <title>Bacterial endosymbiosis in a chordate host: long-term co-evolution and conservation of secondary metabolism.</title>
        <authorList>
            <person name="Kwan J.C."/>
            <person name="Schmidt E.W."/>
        </authorList>
    </citation>
    <scope>NUCLEOTIDE SEQUENCE [LARGE SCALE GENOMIC DNA]</scope>
    <source>
        <strain evidence="2">L6</strain>
    </source>
</reference>
<dbReference type="Proteomes" id="UP000018951">
    <property type="component" value="Unassembled WGS sequence"/>
</dbReference>
<dbReference type="STRING" id="1401685.P857_237"/>
<proteinExistence type="predicted"/>
<organism evidence="1 2">
    <name type="scientific">Candidatus Xenolissoclinum pacificiensis L6</name>
    <dbReference type="NCBI Taxonomy" id="1401685"/>
    <lineage>
        <taxon>Bacteria</taxon>
        <taxon>Pseudomonadati</taxon>
        <taxon>Pseudomonadota</taxon>
        <taxon>Alphaproteobacteria</taxon>
        <taxon>Rickettsiales</taxon>
        <taxon>Anaplasmataceae</taxon>
        <taxon>Candidatus Xenolissoclinum</taxon>
    </lineage>
</organism>
<evidence type="ECO:0000313" key="1">
    <source>
        <dbReference type="EMBL" id="ETO91326.1"/>
    </source>
</evidence>
<sequence length="43" mass="5255">MNIFHKLFDDFAWLYLLIYQIQQQFNMSITEILGNVLTMQLME</sequence>
<gene>
    <name evidence="1" type="ORF">P857_237</name>
</gene>